<comment type="caution">
    <text evidence="1">The sequence shown here is derived from an EMBL/GenBank/DDBJ whole genome shotgun (WGS) entry which is preliminary data.</text>
</comment>
<dbReference type="AlphaFoldDB" id="A0A645CGT6"/>
<sequence>MSFSQEAADQAYAYTELICRHCPECESTCHIHIAKETLKFMAHSGSRFFEGFPENILPVVRSLPVAGKFINKPQIIETYDIVQLTCDNCPLEEHDEFCAINIVLTALGTLIHGPNFLTERDIQAQA</sequence>
<reference evidence="1" key="1">
    <citation type="submission" date="2019-08" db="EMBL/GenBank/DDBJ databases">
        <authorList>
            <person name="Kucharzyk K."/>
            <person name="Murdoch R.W."/>
            <person name="Higgins S."/>
            <person name="Loffler F."/>
        </authorList>
    </citation>
    <scope>NUCLEOTIDE SEQUENCE</scope>
</reference>
<accession>A0A645CGT6</accession>
<protein>
    <submittedName>
        <fullName evidence="1">Uncharacterized protein</fullName>
    </submittedName>
</protein>
<proteinExistence type="predicted"/>
<name>A0A645CGT6_9ZZZZ</name>
<evidence type="ECO:0000313" key="1">
    <source>
        <dbReference type="EMBL" id="MPM76072.1"/>
    </source>
</evidence>
<dbReference type="EMBL" id="VSSQ01027052">
    <property type="protein sequence ID" value="MPM76072.1"/>
    <property type="molecule type" value="Genomic_DNA"/>
</dbReference>
<organism evidence="1">
    <name type="scientific">bioreactor metagenome</name>
    <dbReference type="NCBI Taxonomy" id="1076179"/>
    <lineage>
        <taxon>unclassified sequences</taxon>
        <taxon>metagenomes</taxon>
        <taxon>ecological metagenomes</taxon>
    </lineage>
</organism>
<gene>
    <name evidence="1" type="ORF">SDC9_123067</name>
</gene>